<sequence length="185" mass="20391">MSFDREQVLRDAADLLSRRATASMDEIAKAAGVSRATLHRHFPGRDALVRALGVLGIEQTEERLDAARIEEGDPVEAVRRLIAEAVPVSGFLAFLYGENQLYDFAEINDGWARIDARVAALFRRGQEAGAFRYDLTPAWLVEALYALIAASAWSVQDGRMARLDAARMVTDLLLGGMLRTPRSDS</sequence>
<dbReference type="InterPro" id="IPR050109">
    <property type="entry name" value="HTH-type_TetR-like_transc_reg"/>
</dbReference>
<dbReference type="SUPFAM" id="SSF46689">
    <property type="entry name" value="Homeodomain-like"/>
    <property type="match status" value="1"/>
</dbReference>
<organism evidence="6 7">
    <name type="scientific">Actinacidiphila glaucinigra</name>
    <dbReference type="NCBI Taxonomy" id="235986"/>
    <lineage>
        <taxon>Bacteria</taxon>
        <taxon>Bacillati</taxon>
        <taxon>Actinomycetota</taxon>
        <taxon>Actinomycetes</taxon>
        <taxon>Kitasatosporales</taxon>
        <taxon>Streptomycetaceae</taxon>
        <taxon>Actinacidiphila</taxon>
    </lineage>
</organism>
<accession>A0A239NKI5</accession>
<name>A0A239NKI5_9ACTN</name>
<feature type="domain" description="HTH tetR-type" evidence="5">
    <location>
        <begin position="2"/>
        <end position="60"/>
    </location>
</feature>
<feature type="DNA-binding region" description="H-T-H motif" evidence="4">
    <location>
        <begin position="23"/>
        <end position="42"/>
    </location>
</feature>
<gene>
    <name evidence="6" type="ORF">SAMN05216252_13919</name>
</gene>
<dbReference type="OrthoDB" id="8654052at2"/>
<dbReference type="PROSITE" id="PS50977">
    <property type="entry name" value="HTH_TETR_2"/>
    <property type="match status" value="1"/>
</dbReference>
<dbReference type="SUPFAM" id="SSF48498">
    <property type="entry name" value="Tetracyclin repressor-like, C-terminal domain"/>
    <property type="match status" value="1"/>
</dbReference>
<dbReference type="GO" id="GO:0000976">
    <property type="term" value="F:transcription cis-regulatory region binding"/>
    <property type="evidence" value="ECO:0007669"/>
    <property type="project" value="TreeGrafter"/>
</dbReference>
<evidence type="ECO:0000259" key="5">
    <source>
        <dbReference type="PROSITE" id="PS50977"/>
    </source>
</evidence>
<evidence type="ECO:0000256" key="4">
    <source>
        <dbReference type="PROSITE-ProRule" id="PRU00335"/>
    </source>
</evidence>
<reference evidence="6 7" key="1">
    <citation type="submission" date="2017-06" db="EMBL/GenBank/DDBJ databases">
        <authorList>
            <person name="Kim H.J."/>
            <person name="Triplett B.A."/>
        </authorList>
    </citation>
    <scope>NUCLEOTIDE SEQUENCE [LARGE SCALE GENOMIC DNA]</scope>
    <source>
        <strain evidence="6 7">CGMCC 4.1858</strain>
    </source>
</reference>
<keyword evidence="1" id="KW-0805">Transcription regulation</keyword>
<keyword evidence="7" id="KW-1185">Reference proteome</keyword>
<evidence type="ECO:0000256" key="2">
    <source>
        <dbReference type="ARBA" id="ARBA00023125"/>
    </source>
</evidence>
<dbReference type="PANTHER" id="PTHR30055:SF234">
    <property type="entry name" value="HTH-TYPE TRANSCRIPTIONAL REGULATOR BETI"/>
    <property type="match status" value="1"/>
</dbReference>
<dbReference type="InterPro" id="IPR001647">
    <property type="entry name" value="HTH_TetR"/>
</dbReference>
<dbReference type="Gene3D" id="1.10.357.10">
    <property type="entry name" value="Tetracycline Repressor, domain 2"/>
    <property type="match status" value="1"/>
</dbReference>
<protein>
    <submittedName>
        <fullName evidence="6">Transcriptional regulator, TetR family</fullName>
    </submittedName>
</protein>
<proteinExistence type="predicted"/>
<dbReference type="Proteomes" id="UP000198280">
    <property type="component" value="Unassembled WGS sequence"/>
</dbReference>
<evidence type="ECO:0000313" key="7">
    <source>
        <dbReference type="Proteomes" id="UP000198280"/>
    </source>
</evidence>
<keyword evidence="3" id="KW-0804">Transcription</keyword>
<evidence type="ECO:0000313" key="6">
    <source>
        <dbReference type="EMBL" id="SNT55270.1"/>
    </source>
</evidence>
<dbReference type="RefSeq" id="WP_089228887.1">
    <property type="nucleotide sequence ID" value="NZ_FZOF01000039.1"/>
</dbReference>
<evidence type="ECO:0000256" key="1">
    <source>
        <dbReference type="ARBA" id="ARBA00023015"/>
    </source>
</evidence>
<dbReference type="AlphaFoldDB" id="A0A239NKI5"/>
<keyword evidence="2 4" id="KW-0238">DNA-binding</keyword>
<dbReference type="PANTHER" id="PTHR30055">
    <property type="entry name" value="HTH-TYPE TRANSCRIPTIONAL REGULATOR RUTR"/>
    <property type="match status" value="1"/>
</dbReference>
<dbReference type="GO" id="GO:0003700">
    <property type="term" value="F:DNA-binding transcription factor activity"/>
    <property type="evidence" value="ECO:0007669"/>
    <property type="project" value="TreeGrafter"/>
</dbReference>
<evidence type="ECO:0000256" key="3">
    <source>
        <dbReference type="ARBA" id="ARBA00023163"/>
    </source>
</evidence>
<dbReference type="Pfam" id="PF00440">
    <property type="entry name" value="TetR_N"/>
    <property type="match status" value="1"/>
</dbReference>
<dbReference type="InterPro" id="IPR009057">
    <property type="entry name" value="Homeodomain-like_sf"/>
</dbReference>
<dbReference type="EMBL" id="FZOF01000039">
    <property type="protein sequence ID" value="SNT55270.1"/>
    <property type="molecule type" value="Genomic_DNA"/>
</dbReference>
<dbReference type="InterPro" id="IPR036271">
    <property type="entry name" value="Tet_transcr_reg_TetR-rel_C_sf"/>
</dbReference>